<reference evidence="2" key="1">
    <citation type="journal article" date="2013" name="Nature">
        <title>Draft genome of the wheat A-genome progenitor Triticum urartu.</title>
        <authorList>
            <person name="Ling H.Q."/>
            <person name="Zhao S."/>
            <person name="Liu D."/>
            <person name="Wang J."/>
            <person name="Sun H."/>
            <person name="Zhang C."/>
            <person name="Fan H."/>
            <person name="Li D."/>
            <person name="Dong L."/>
            <person name="Tao Y."/>
            <person name="Gao C."/>
            <person name="Wu H."/>
            <person name="Li Y."/>
            <person name="Cui Y."/>
            <person name="Guo X."/>
            <person name="Zheng S."/>
            <person name="Wang B."/>
            <person name="Yu K."/>
            <person name="Liang Q."/>
            <person name="Yang W."/>
            <person name="Lou X."/>
            <person name="Chen J."/>
            <person name="Feng M."/>
            <person name="Jian J."/>
            <person name="Zhang X."/>
            <person name="Luo G."/>
            <person name="Jiang Y."/>
            <person name="Liu J."/>
            <person name="Wang Z."/>
            <person name="Sha Y."/>
            <person name="Zhang B."/>
            <person name="Wu H."/>
            <person name="Tang D."/>
            <person name="Shen Q."/>
            <person name="Xue P."/>
            <person name="Zou S."/>
            <person name="Wang X."/>
            <person name="Liu X."/>
            <person name="Wang F."/>
            <person name="Yang Y."/>
            <person name="An X."/>
            <person name="Dong Z."/>
            <person name="Zhang K."/>
            <person name="Zhang X."/>
            <person name="Luo M.C."/>
            <person name="Dvorak J."/>
            <person name="Tong Y."/>
            <person name="Wang J."/>
            <person name="Yang H."/>
            <person name="Li Z."/>
            <person name="Wang D."/>
            <person name="Zhang A."/>
            <person name="Wang J."/>
        </authorList>
    </citation>
    <scope>NUCLEOTIDE SEQUENCE</scope>
    <source>
        <strain evidence="2">cv. G1812</strain>
    </source>
</reference>
<sequence length="50" mass="5604">STSTRLERWDSNCIKMGPNLLVSSHKTVLLTYKEEKGMATSPLDSYATSR</sequence>
<proteinExistence type="predicted"/>
<reference evidence="1" key="2">
    <citation type="submission" date="2018-03" db="EMBL/GenBank/DDBJ databases">
        <title>The Triticum urartu genome reveals the dynamic nature of wheat genome evolution.</title>
        <authorList>
            <person name="Ling H."/>
            <person name="Ma B."/>
            <person name="Shi X."/>
            <person name="Liu H."/>
            <person name="Dong L."/>
            <person name="Sun H."/>
            <person name="Cao Y."/>
            <person name="Gao Q."/>
            <person name="Zheng S."/>
            <person name="Li Y."/>
            <person name="Yu Y."/>
            <person name="Du H."/>
            <person name="Qi M."/>
            <person name="Li Y."/>
            <person name="Yu H."/>
            <person name="Cui Y."/>
            <person name="Wang N."/>
            <person name="Chen C."/>
            <person name="Wu H."/>
            <person name="Zhao Y."/>
            <person name="Zhang J."/>
            <person name="Li Y."/>
            <person name="Zhou W."/>
            <person name="Zhang B."/>
            <person name="Hu W."/>
            <person name="Eijk M."/>
            <person name="Tang J."/>
            <person name="Witsenboer H."/>
            <person name="Zhao S."/>
            <person name="Li Z."/>
            <person name="Zhang A."/>
            <person name="Wang D."/>
            <person name="Liang C."/>
        </authorList>
    </citation>
    <scope>NUCLEOTIDE SEQUENCE [LARGE SCALE GENOMIC DNA]</scope>
    <source>
        <strain evidence="1">cv. G1812</strain>
    </source>
</reference>
<protein>
    <submittedName>
        <fullName evidence="1">Uncharacterized protein</fullName>
    </submittedName>
</protein>
<dbReference type="Proteomes" id="UP000015106">
    <property type="component" value="Chromosome 6"/>
</dbReference>
<evidence type="ECO:0000313" key="1">
    <source>
        <dbReference type="EnsemblPlants" id="TuG1812G0600001376.01.T01.cds352586"/>
    </source>
</evidence>
<accession>A0A8R7QQS6</accession>
<dbReference type="Gramene" id="TuG1812G0600001376.01.T01">
    <property type="protein sequence ID" value="TuG1812G0600001376.01.T01.cds352586"/>
    <property type="gene ID" value="TuG1812G0600001376.01"/>
</dbReference>
<organism evidence="1 2">
    <name type="scientific">Triticum urartu</name>
    <name type="common">Red wild einkorn</name>
    <name type="synonym">Crithodium urartu</name>
    <dbReference type="NCBI Taxonomy" id="4572"/>
    <lineage>
        <taxon>Eukaryota</taxon>
        <taxon>Viridiplantae</taxon>
        <taxon>Streptophyta</taxon>
        <taxon>Embryophyta</taxon>
        <taxon>Tracheophyta</taxon>
        <taxon>Spermatophyta</taxon>
        <taxon>Magnoliopsida</taxon>
        <taxon>Liliopsida</taxon>
        <taxon>Poales</taxon>
        <taxon>Poaceae</taxon>
        <taxon>BOP clade</taxon>
        <taxon>Pooideae</taxon>
        <taxon>Triticodae</taxon>
        <taxon>Triticeae</taxon>
        <taxon>Triticinae</taxon>
        <taxon>Triticum</taxon>
    </lineage>
</organism>
<reference evidence="1" key="3">
    <citation type="submission" date="2022-06" db="UniProtKB">
        <authorList>
            <consortium name="EnsemblPlants"/>
        </authorList>
    </citation>
    <scope>IDENTIFICATION</scope>
</reference>
<dbReference type="AlphaFoldDB" id="A0A8R7QQS6"/>
<keyword evidence="2" id="KW-1185">Reference proteome</keyword>
<dbReference type="EnsemblPlants" id="TuG1812G0600001376.01.T01">
    <property type="protein sequence ID" value="TuG1812G0600001376.01.T01.cds352586"/>
    <property type="gene ID" value="TuG1812G0600001376.01"/>
</dbReference>
<name>A0A8R7QQS6_TRIUA</name>
<evidence type="ECO:0000313" key="2">
    <source>
        <dbReference type="Proteomes" id="UP000015106"/>
    </source>
</evidence>